<accession>A0A0K0FRU9</accession>
<proteinExistence type="predicted"/>
<evidence type="ECO:0000313" key="2">
    <source>
        <dbReference type="Proteomes" id="UP000035680"/>
    </source>
</evidence>
<reference evidence="3" key="2">
    <citation type="submission" date="2015-08" db="UniProtKB">
        <authorList>
            <consortium name="WormBaseParasite"/>
        </authorList>
    </citation>
    <scope>IDENTIFICATION</scope>
</reference>
<protein>
    <submittedName>
        <fullName evidence="3">Zinc finger, CCHC-type</fullName>
    </submittedName>
</protein>
<evidence type="ECO:0000256" key="1">
    <source>
        <dbReference type="SAM" id="MobiDB-lite"/>
    </source>
</evidence>
<reference evidence="2" key="1">
    <citation type="submission" date="2014-07" db="EMBL/GenBank/DDBJ databases">
        <authorList>
            <person name="Martin A.A"/>
            <person name="De Silva N."/>
        </authorList>
    </citation>
    <scope>NUCLEOTIDE SEQUENCE</scope>
</reference>
<dbReference type="STRING" id="75913.A0A0K0FRU9"/>
<sequence>MDFEGLPSSAILLIMKKWYTMHHSLENTILKLASFKLKTGNSEEFKSGLKKLQDLVDNAHKNSTLKQMKVTFKTELLRVCVNMKQLREFILMSLHTSIMELIEKLTYFNLTYHVERDHSLGHKKNSIKYYECEQYGHKKDQCKKSKTEQGESSSYYRRGNGQDDVRSSKNKTLYHIVGLEDVVINNMKL</sequence>
<evidence type="ECO:0000313" key="3">
    <source>
        <dbReference type="WBParaSite" id="SVE_1285200.1"/>
    </source>
</evidence>
<keyword evidence="2" id="KW-1185">Reference proteome</keyword>
<feature type="region of interest" description="Disordered" evidence="1">
    <location>
        <begin position="141"/>
        <end position="166"/>
    </location>
</feature>
<organism evidence="2 3">
    <name type="scientific">Strongyloides venezuelensis</name>
    <name type="common">Threadworm</name>
    <dbReference type="NCBI Taxonomy" id="75913"/>
    <lineage>
        <taxon>Eukaryota</taxon>
        <taxon>Metazoa</taxon>
        <taxon>Ecdysozoa</taxon>
        <taxon>Nematoda</taxon>
        <taxon>Chromadorea</taxon>
        <taxon>Rhabditida</taxon>
        <taxon>Tylenchina</taxon>
        <taxon>Panagrolaimomorpha</taxon>
        <taxon>Strongyloidoidea</taxon>
        <taxon>Strongyloididae</taxon>
        <taxon>Strongyloides</taxon>
    </lineage>
</organism>
<dbReference type="WBParaSite" id="SVE_1285200.1">
    <property type="protein sequence ID" value="SVE_1285200.1"/>
    <property type="gene ID" value="SVE_1285200"/>
</dbReference>
<dbReference type="Proteomes" id="UP000035680">
    <property type="component" value="Unassembled WGS sequence"/>
</dbReference>
<dbReference type="AlphaFoldDB" id="A0A0K0FRU9"/>
<name>A0A0K0FRU9_STRVS</name>